<gene>
    <name evidence="5" type="ORF">Aco03nite_087400</name>
</gene>
<feature type="domain" description="HTH tetR-type" evidence="4">
    <location>
        <begin position="222"/>
        <end position="282"/>
    </location>
</feature>
<dbReference type="EMBL" id="BOMG01000106">
    <property type="protein sequence ID" value="GID60336.1"/>
    <property type="molecule type" value="Genomic_DNA"/>
</dbReference>
<dbReference type="Gene3D" id="1.10.10.60">
    <property type="entry name" value="Homeodomain-like"/>
    <property type="match status" value="2"/>
</dbReference>
<dbReference type="InterPro" id="IPR009057">
    <property type="entry name" value="Homeodomain-like_sf"/>
</dbReference>
<comment type="caution">
    <text evidence="5">The sequence shown here is derived from an EMBL/GenBank/DDBJ whole genome shotgun (WGS) entry which is preliminary data.</text>
</comment>
<evidence type="ECO:0000259" key="4">
    <source>
        <dbReference type="PROSITE" id="PS50977"/>
    </source>
</evidence>
<dbReference type="Pfam" id="PF00440">
    <property type="entry name" value="TetR_N"/>
    <property type="match status" value="2"/>
</dbReference>
<keyword evidence="1 2" id="KW-0238">DNA-binding</keyword>
<dbReference type="PROSITE" id="PS01081">
    <property type="entry name" value="HTH_TETR_1"/>
    <property type="match status" value="1"/>
</dbReference>
<feature type="region of interest" description="Disordered" evidence="3">
    <location>
        <begin position="1"/>
        <end position="20"/>
    </location>
</feature>
<dbReference type="InterPro" id="IPR001647">
    <property type="entry name" value="HTH_TetR"/>
</dbReference>
<dbReference type="RefSeq" id="WP_203807257.1">
    <property type="nucleotide sequence ID" value="NZ_BAAAQE010000009.1"/>
</dbReference>
<sequence length="403" mass="44193">MSIAAAGEPTSPAVRKRPKNRKAQLALAAAEMFCDRGYHGVSLDEIATAVGISGPAIYRHFPNKYAMLVHATRQLVEAVSVATAPPADAGDDPERRLDALLAVLARLAVEHRKVAGLYQWEWRYLEAEHREEFLAELGTLASRIVVPLRQARPELTGRDAHALVRAALSVFGSLGTHRAAIARGRAEAVLRRVARALLHGEPATPLVPTTEYPEPEPVLGVTARREILLAESVKLFHRHGYHAVGVEDIGRAAGINASSVYRYFPGKADILAAAFYRASERVAESTAEALSGATGDADALRRMVGSYVELTFERSALVSVYLAENNNLPEADRHELRKVQRLHVEEWVRLLGRLRPDLAVPEARVLVHAALNLATDLSRLVRFDRRSGMDTHLGRLMITVLQA</sequence>
<dbReference type="PANTHER" id="PTHR30055">
    <property type="entry name" value="HTH-TYPE TRANSCRIPTIONAL REGULATOR RUTR"/>
    <property type="match status" value="1"/>
</dbReference>
<dbReference type="InterPro" id="IPR023772">
    <property type="entry name" value="DNA-bd_HTH_TetR-type_CS"/>
</dbReference>
<feature type="DNA-binding region" description="H-T-H motif" evidence="2">
    <location>
        <begin position="42"/>
        <end position="61"/>
    </location>
</feature>
<feature type="DNA-binding region" description="H-T-H motif" evidence="2">
    <location>
        <begin position="245"/>
        <end position="264"/>
    </location>
</feature>
<keyword evidence="6" id="KW-1185">Reference proteome</keyword>
<dbReference type="PROSITE" id="PS50977">
    <property type="entry name" value="HTH_TETR_2"/>
    <property type="match status" value="2"/>
</dbReference>
<dbReference type="SUPFAM" id="SSF46689">
    <property type="entry name" value="Homeodomain-like"/>
    <property type="match status" value="2"/>
</dbReference>
<dbReference type="Gene3D" id="1.10.357.10">
    <property type="entry name" value="Tetracycline Repressor, domain 2"/>
    <property type="match status" value="2"/>
</dbReference>
<name>A0ABQ3XPB9_9ACTN</name>
<protein>
    <submittedName>
        <fullName evidence="5">TetR family transcriptional regulator</fullName>
    </submittedName>
</protein>
<dbReference type="Proteomes" id="UP000612282">
    <property type="component" value="Unassembled WGS sequence"/>
</dbReference>
<feature type="domain" description="HTH tetR-type" evidence="4">
    <location>
        <begin position="19"/>
        <end position="79"/>
    </location>
</feature>
<dbReference type="PANTHER" id="PTHR30055:SF237">
    <property type="entry name" value="TRANSCRIPTIONAL REPRESSOR MCE3R"/>
    <property type="match status" value="1"/>
</dbReference>
<evidence type="ECO:0000256" key="3">
    <source>
        <dbReference type="SAM" id="MobiDB-lite"/>
    </source>
</evidence>
<reference evidence="5 6" key="1">
    <citation type="submission" date="2021-01" db="EMBL/GenBank/DDBJ databases">
        <title>Whole genome shotgun sequence of Actinoplanes couchii NBRC 106145.</title>
        <authorList>
            <person name="Komaki H."/>
            <person name="Tamura T."/>
        </authorList>
    </citation>
    <scope>NUCLEOTIDE SEQUENCE [LARGE SCALE GENOMIC DNA]</scope>
    <source>
        <strain evidence="5 6">NBRC 106145</strain>
    </source>
</reference>
<evidence type="ECO:0000313" key="5">
    <source>
        <dbReference type="EMBL" id="GID60336.1"/>
    </source>
</evidence>
<evidence type="ECO:0000256" key="1">
    <source>
        <dbReference type="ARBA" id="ARBA00023125"/>
    </source>
</evidence>
<dbReference type="PRINTS" id="PR00455">
    <property type="entry name" value="HTHTETR"/>
</dbReference>
<evidence type="ECO:0000313" key="6">
    <source>
        <dbReference type="Proteomes" id="UP000612282"/>
    </source>
</evidence>
<proteinExistence type="predicted"/>
<organism evidence="5 6">
    <name type="scientific">Actinoplanes couchii</name>
    <dbReference type="NCBI Taxonomy" id="403638"/>
    <lineage>
        <taxon>Bacteria</taxon>
        <taxon>Bacillati</taxon>
        <taxon>Actinomycetota</taxon>
        <taxon>Actinomycetes</taxon>
        <taxon>Micromonosporales</taxon>
        <taxon>Micromonosporaceae</taxon>
        <taxon>Actinoplanes</taxon>
    </lineage>
</organism>
<evidence type="ECO:0000256" key="2">
    <source>
        <dbReference type="PROSITE-ProRule" id="PRU00335"/>
    </source>
</evidence>
<accession>A0ABQ3XPB9</accession>
<dbReference type="InterPro" id="IPR050109">
    <property type="entry name" value="HTH-type_TetR-like_transc_reg"/>
</dbReference>